<dbReference type="eggNOG" id="COG3209">
    <property type="taxonomic scope" value="Bacteria"/>
</dbReference>
<gene>
    <name evidence="1" type="ORF">FAES_1161</name>
</gene>
<protein>
    <recommendedName>
        <fullName evidence="3">YD repeat-containing protein</fullName>
    </recommendedName>
</protein>
<sequence length="319" mass="35872">MRQLHGFQLSTLLAVISLGILQTGCLPDHNPSPLSCRLTSATQPANLVNSFFRSEEWVYNVGGRLDIYKNQVGRTLITNQYTYDNNGYMISNESRPLSNEVYGYVNGRLTTATRTGSISQQIDQTTTYEYDGSGKLTRIVISRTDPFEIETYFFNNGLQTGYKISTVARLDFQPYTFENGLVKESTLQTPTTYTYDSQGRRTRVDFSGSAQYDYMLYEYATGRLTSEAAPSLFKGWPDELRTPLNSTGEGQGLLSKVHYFVKGTAGTFVKSREILFSSTQNRNGFPLTVQAVDRSYTSAGEQTSERTYEVASYSYDNCQ</sequence>
<dbReference type="Gene3D" id="2.180.10.10">
    <property type="entry name" value="RHS repeat-associated core"/>
    <property type="match status" value="1"/>
</dbReference>
<name>I0K4W8_9BACT</name>
<evidence type="ECO:0000313" key="1">
    <source>
        <dbReference type="EMBL" id="CCG99171.1"/>
    </source>
</evidence>
<organism evidence="1 2">
    <name type="scientific">Fibrella aestuarina BUZ 2</name>
    <dbReference type="NCBI Taxonomy" id="1166018"/>
    <lineage>
        <taxon>Bacteria</taxon>
        <taxon>Pseudomonadati</taxon>
        <taxon>Bacteroidota</taxon>
        <taxon>Cytophagia</taxon>
        <taxon>Cytophagales</taxon>
        <taxon>Spirosomataceae</taxon>
        <taxon>Fibrella</taxon>
    </lineage>
</organism>
<keyword evidence="2" id="KW-1185">Reference proteome</keyword>
<accession>I0K4W8</accession>
<evidence type="ECO:0000313" key="2">
    <source>
        <dbReference type="Proteomes" id="UP000011058"/>
    </source>
</evidence>
<dbReference type="KEGG" id="fae:FAES_1161"/>
<dbReference type="AlphaFoldDB" id="I0K4W8"/>
<dbReference type="Proteomes" id="UP000011058">
    <property type="component" value="Chromosome"/>
</dbReference>
<proteinExistence type="predicted"/>
<dbReference type="EMBL" id="HE796683">
    <property type="protein sequence ID" value="CCG99171.1"/>
    <property type="molecule type" value="Genomic_DNA"/>
</dbReference>
<dbReference type="HOGENOM" id="CLU_870815_0_0_10"/>
<evidence type="ECO:0008006" key="3">
    <source>
        <dbReference type="Google" id="ProtNLM"/>
    </source>
</evidence>
<dbReference type="RefSeq" id="WP_015330271.1">
    <property type="nucleotide sequence ID" value="NC_020054.1"/>
</dbReference>
<reference evidence="1 2" key="1">
    <citation type="journal article" date="2012" name="J. Bacteriol.">
        <title>Genome Sequence of Fibrella aestuarina BUZ 2T, a Filamentous Marine Bacterium.</title>
        <authorList>
            <person name="Filippini M."/>
            <person name="Qi W."/>
            <person name="Blom J."/>
            <person name="Goesmann A."/>
            <person name="Smits T.H."/>
            <person name="Bagheri H.C."/>
        </authorList>
    </citation>
    <scope>NUCLEOTIDE SEQUENCE [LARGE SCALE GENOMIC DNA]</scope>
    <source>
        <strain evidence="2">BUZ 2T</strain>
    </source>
</reference>
<dbReference type="OrthoDB" id="976756at2"/>